<dbReference type="GO" id="GO:0016787">
    <property type="term" value="F:hydrolase activity"/>
    <property type="evidence" value="ECO:0007669"/>
    <property type="project" value="UniProtKB-KW"/>
</dbReference>
<keyword evidence="2" id="KW-0378">Hydrolase</keyword>
<evidence type="ECO:0000313" key="4">
    <source>
        <dbReference type="Proteomes" id="UP000028826"/>
    </source>
</evidence>
<dbReference type="Pfam" id="PF02230">
    <property type="entry name" value="Abhydrolase_2"/>
    <property type="match status" value="1"/>
</dbReference>
<dbReference type="InterPro" id="IPR050565">
    <property type="entry name" value="LYPA1-2/EST-like"/>
</dbReference>
<name>A0A086YD58_9RHOB</name>
<evidence type="ECO:0000256" key="1">
    <source>
        <dbReference type="ARBA" id="ARBA00006499"/>
    </source>
</evidence>
<keyword evidence="4" id="KW-1185">Reference proteome</keyword>
<comment type="similarity">
    <text evidence="1">Belongs to the AB hydrolase superfamily. AB hydrolase 2 family.</text>
</comment>
<gene>
    <name evidence="3" type="ORF">CN97_07315</name>
</gene>
<dbReference type="EMBL" id="JGYG01000001">
    <property type="protein sequence ID" value="KFI32208.1"/>
    <property type="molecule type" value="Genomic_DNA"/>
</dbReference>
<organism evidence="3 4">
    <name type="scientific">Haematobacter massiliensis</name>
    <dbReference type="NCBI Taxonomy" id="195105"/>
    <lineage>
        <taxon>Bacteria</taxon>
        <taxon>Pseudomonadati</taxon>
        <taxon>Pseudomonadota</taxon>
        <taxon>Alphaproteobacteria</taxon>
        <taxon>Rhodobacterales</taxon>
        <taxon>Paracoccaceae</taxon>
        <taxon>Haematobacter</taxon>
    </lineage>
</organism>
<dbReference type="InterPro" id="IPR029058">
    <property type="entry name" value="AB_hydrolase_fold"/>
</dbReference>
<dbReference type="OrthoDB" id="9801763at2"/>
<dbReference type="AlphaFoldDB" id="A0A086YD58"/>
<dbReference type="STRING" id="195105.CN97_07315"/>
<dbReference type="eggNOG" id="COG0400">
    <property type="taxonomic scope" value="Bacteria"/>
</dbReference>
<dbReference type="Gene3D" id="3.40.50.1820">
    <property type="entry name" value="alpha/beta hydrolase"/>
    <property type="match status" value="1"/>
</dbReference>
<dbReference type="PANTHER" id="PTHR10655">
    <property type="entry name" value="LYSOPHOSPHOLIPASE-RELATED"/>
    <property type="match status" value="1"/>
</dbReference>
<dbReference type="InterPro" id="IPR003140">
    <property type="entry name" value="PLipase/COase/thioEstase"/>
</dbReference>
<proteinExistence type="inferred from homology"/>
<dbReference type="PANTHER" id="PTHR10655:SF17">
    <property type="entry name" value="LYSOPHOSPHOLIPASE-LIKE PROTEIN 1"/>
    <property type="match status" value="1"/>
</dbReference>
<dbReference type="RefSeq" id="WP_035706720.1">
    <property type="nucleotide sequence ID" value="NZ_CAMIFG010000065.1"/>
</dbReference>
<evidence type="ECO:0000256" key="2">
    <source>
        <dbReference type="ARBA" id="ARBA00022801"/>
    </source>
</evidence>
<dbReference type="SUPFAM" id="SSF53474">
    <property type="entry name" value="alpha/beta-Hydrolases"/>
    <property type="match status" value="1"/>
</dbReference>
<sequence length="220" mass="23580">MTRDLEFGRKAPRSGKAKSLVVFLHGYGADGADLLGLAEPLGPHLPDTVFVAPNAPERSLGNPFGYQWFPIPRLDGSPEEVARASFEAAVADLDAFLDARLAEEGLPASALALVGFSQGTMMSLHVAPRRKAQMAGVVGFSGRLLQPERLAAETISRPPVLLIHGDRDEMVPYEDMSRAADALTHAEFEVYTHTSRGVGHGIAPDGLSVAMQFLRNVLPV</sequence>
<evidence type="ECO:0000313" key="3">
    <source>
        <dbReference type="EMBL" id="KFI32208.1"/>
    </source>
</evidence>
<dbReference type="Proteomes" id="UP000028826">
    <property type="component" value="Unassembled WGS sequence"/>
</dbReference>
<comment type="caution">
    <text evidence="3">The sequence shown here is derived from an EMBL/GenBank/DDBJ whole genome shotgun (WGS) entry which is preliminary data.</text>
</comment>
<accession>A0A086YD58</accession>
<reference evidence="3 4" key="1">
    <citation type="submission" date="2014-03" db="EMBL/GenBank/DDBJ databases">
        <title>Genome of Haematobacter massiliensis CCUG 47968.</title>
        <authorList>
            <person name="Wang D."/>
            <person name="Wang G."/>
        </authorList>
    </citation>
    <scope>NUCLEOTIDE SEQUENCE [LARGE SCALE GENOMIC DNA]</scope>
    <source>
        <strain evidence="3 4">CCUG 47968</strain>
    </source>
</reference>
<protein>
    <submittedName>
        <fullName evidence="3">Phospholipase</fullName>
    </submittedName>
</protein>